<feature type="region of interest" description="Disordered" evidence="1">
    <location>
        <begin position="1"/>
        <end position="21"/>
    </location>
</feature>
<dbReference type="Proteomes" id="UP000230750">
    <property type="component" value="Unassembled WGS sequence"/>
</dbReference>
<protein>
    <submittedName>
        <fullName evidence="2">Uncharacterized protein</fullName>
    </submittedName>
</protein>
<dbReference type="PANTHER" id="PTHR37984:SF15">
    <property type="entry name" value="INTEGRASE CATALYTIC DOMAIN-CONTAINING PROTEIN"/>
    <property type="match status" value="1"/>
</dbReference>
<name>A0A2G8JGM9_STIJA</name>
<gene>
    <name evidence="2" type="ORF">BSL78_28310</name>
</gene>
<dbReference type="Gene3D" id="1.10.340.70">
    <property type="match status" value="1"/>
</dbReference>
<evidence type="ECO:0000256" key="1">
    <source>
        <dbReference type="SAM" id="MobiDB-lite"/>
    </source>
</evidence>
<evidence type="ECO:0000313" key="2">
    <source>
        <dbReference type="EMBL" id="PIK34868.1"/>
    </source>
</evidence>
<comment type="caution">
    <text evidence="2">The sequence shown here is derived from an EMBL/GenBank/DDBJ whole genome shotgun (WGS) entry which is preliminary data.</text>
</comment>
<dbReference type="AlphaFoldDB" id="A0A2G8JGM9"/>
<dbReference type="STRING" id="307972.A0A2G8JGM9"/>
<proteinExistence type="predicted"/>
<feature type="compositionally biased region" description="Polar residues" evidence="1">
    <location>
        <begin position="1"/>
        <end position="15"/>
    </location>
</feature>
<reference evidence="2 3" key="1">
    <citation type="journal article" date="2017" name="PLoS Biol.">
        <title>The sea cucumber genome provides insights into morphological evolution and visceral regeneration.</title>
        <authorList>
            <person name="Zhang X."/>
            <person name="Sun L."/>
            <person name="Yuan J."/>
            <person name="Sun Y."/>
            <person name="Gao Y."/>
            <person name="Zhang L."/>
            <person name="Li S."/>
            <person name="Dai H."/>
            <person name="Hamel J.F."/>
            <person name="Liu C."/>
            <person name="Yu Y."/>
            <person name="Liu S."/>
            <person name="Lin W."/>
            <person name="Guo K."/>
            <person name="Jin S."/>
            <person name="Xu P."/>
            <person name="Storey K.B."/>
            <person name="Huan P."/>
            <person name="Zhang T."/>
            <person name="Zhou Y."/>
            <person name="Zhang J."/>
            <person name="Lin C."/>
            <person name="Li X."/>
            <person name="Xing L."/>
            <person name="Huo D."/>
            <person name="Sun M."/>
            <person name="Wang L."/>
            <person name="Mercier A."/>
            <person name="Li F."/>
            <person name="Yang H."/>
            <person name="Xiang J."/>
        </authorList>
    </citation>
    <scope>NUCLEOTIDE SEQUENCE [LARGE SCALE GENOMIC DNA]</scope>
    <source>
        <strain evidence="2">Shaxun</strain>
        <tissue evidence="2">Muscle</tissue>
    </source>
</reference>
<dbReference type="InterPro" id="IPR050951">
    <property type="entry name" value="Retrovirus_Pol_polyprotein"/>
</dbReference>
<dbReference type="PANTHER" id="PTHR37984">
    <property type="entry name" value="PROTEIN CBG26694"/>
    <property type="match status" value="1"/>
</dbReference>
<accession>A0A2G8JGM9</accession>
<dbReference type="EMBL" id="MRZV01002052">
    <property type="protein sequence ID" value="PIK34868.1"/>
    <property type="molecule type" value="Genomic_DNA"/>
</dbReference>
<sequence>MTRTTVPSNWSSSGDLGSYPKIQRLPMGAEIKYKPGRNNANADALSRYPHVLNNSGDADEDEMIAYAMQLEAAQGSETFPGYTMEELRFKQQGDVTIKEVVDRLNEGTRPAVHGTSKSFKVLCNQWQKLKMKNGLLFRTYKEKRGARCQEQLIVPEGLQADILLALHDHANHPSSERTLALLQKGSTGQE</sequence>
<keyword evidence="3" id="KW-1185">Reference proteome</keyword>
<evidence type="ECO:0000313" key="3">
    <source>
        <dbReference type="Proteomes" id="UP000230750"/>
    </source>
</evidence>
<organism evidence="2 3">
    <name type="scientific">Stichopus japonicus</name>
    <name type="common">Sea cucumber</name>
    <dbReference type="NCBI Taxonomy" id="307972"/>
    <lineage>
        <taxon>Eukaryota</taxon>
        <taxon>Metazoa</taxon>
        <taxon>Echinodermata</taxon>
        <taxon>Eleutherozoa</taxon>
        <taxon>Echinozoa</taxon>
        <taxon>Holothuroidea</taxon>
        <taxon>Aspidochirotacea</taxon>
        <taxon>Aspidochirotida</taxon>
        <taxon>Stichopodidae</taxon>
        <taxon>Apostichopus</taxon>
    </lineage>
</organism>